<organism evidence="1">
    <name type="scientific">hydrothermal vent metagenome</name>
    <dbReference type="NCBI Taxonomy" id="652676"/>
    <lineage>
        <taxon>unclassified sequences</taxon>
        <taxon>metagenomes</taxon>
        <taxon>ecological metagenomes</taxon>
    </lineage>
</organism>
<proteinExistence type="predicted"/>
<evidence type="ECO:0008006" key="2">
    <source>
        <dbReference type="Google" id="ProtNLM"/>
    </source>
</evidence>
<dbReference type="EMBL" id="UOEU01000675">
    <property type="protein sequence ID" value="VAW37658.1"/>
    <property type="molecule type" value="Genomic_DNA"/>
</dbReference>
<reference evidence="1" key="1">
    <citation type="submission" date="2018-06" db="EMBL/GenBank/DDBJ databases">
        <authorList>
            <person name="Zhirakovskaya E."/>
        </authorList>
    </citation>
    <scope>NUCLEOTIDE SEQUENCE</scope>
</reference>
<gene>
    <name evidence="1" type="ORF">MNBD_CHLOROFLEXI01-2628</name>
</gene>
<dbReference type="InterPro" id="IPR019270">
    <property type="entry name" value="DUF2283"/>
</dbReference>
<accession>A0A3B0V2E2</accession>
<name>A0A3B0V2E2_9ZZZZ</name>
<dbReference type="AlphaFoldDB" id="A0A3B0V2E2"/>
<dbReference type="Pfam" id="PF10049">
    <property type="entry name" value="DUF2283"/>
    <property type="match status" value="1"/>
</dbReference>
<sequence length="122" mass="13472">MMNKSTINYDDVSDTLYISFTPGEKGTGVELNDHLLLRVNKSEKRAIGLTIFEYSVLSQRTEAGLRSVPLTGLASMSDKAREMVLTILQMEPVSQFLRLSVYAPSVTELIPITSIEPLPIPA</sequence>
<evidence type="ECO:0000313" key="1">
    <source>
        <dbReference type="EMBL" id="VAW37658.1"/>
    </source>
</evidence>
<protein>
    <recommendedName>
        <fullName evidence="2">DUF2283 domain-containing protein</fullName>
    </recommendedName>
</protein>